<comment type="similarity">
    <text evidence="1">Belongs to the NAD-dependent glycerol-3-phosphate dehydrogenase family.</text>
</comment>
<proteinExistence type="inferred from homology"/>
<dbReference type="PANTHER" id="PTHR11728">
    <property type="entry name" value="GLYCEROL-3-PHOSPHATE DEHYDROGENASE"/>
    <property type="match status" value="1"/>
</dbReference>
<dbReference type="GO" id="GO:0005829">
    <property type="term" value="C:cytosol"/>
    <property type="evidence" value="ECO:0007669"/>
    <property type="project" value="TreeGrafter"/>
</dbReference>
<dbReference type="InterPro" id="IPR006168">
    <property type="entry name" value="G3P_DH_NAD-dep"/>
</dbReference>
<evidence type="ECO:0000259" key="8">
    <source>
        <dbReference type="Pfam" id="PF01210"/>
    </source>
</evidence>
<evidence type="ECO:0000259" key="9">
    <source>
        <dbReference type="Pfam" id="PF07479"/>
    </source>
</evidence>
<evidence type="ECO:0000256" key="2">
    <source>
        <dbReference type="ARBA" id="ARBA00022516"/>
    </source>
</evidence>
<dbReference type="STRING" id="42354.SAMN05216333_10214"/>
<accession>A0A1H8K664</accession>
<dbReference type="InterPro" id="IPR013328">
    <property type="entry name" value="6PGD_dom2"/>
</dbReference>
<feature type="domain" description="Glycerol-3-phosphate dehydrogenase NAD-dependent C-terminal" evidence="9">
    <location>
        <begin position="158"/>
        <end position="288"/>
    </location>
</feature>
<dbReference type="InterPro" id="IPR008927">
    <property type="entry name" value="6-PGluconate_DH-like_C_sf"/>
</dbReference>
<dbReference type="OrthoDB" id="8544421at2"/>
<evidence type="ECO:0000313" key="10">
    <source>
        <dbReference type="EMBL" id="SEN88231.1"/>
    </source>
</evidence>
<dbReference type="InterPro" id="IPR036291">
    <property type="entry name" value="NAD(P)-bd_dom_sf"/>
</dbReference>
<evidence type="ECO:0000256" key="4">
    <source>
        <dbReference type="ARBA" id="ARBA00023098"/>
    </source>
</evidence>
<feature type="domain" description="Glycerol-3-phosphate dehydrogenase NAD-dependent N-terminal" evidence="8">
    <location>
        <begin position="40"/>
        <end position="136"/>
    </location>
</feature>
<dbReference type="RefSeq" id="WP_090315740.1">
    <property type="nucleotide sequence ID" value="NZ_FNOE01000003.1"/>
</dbReference>
<dbReference type="GO" id="GO:0005975">
    <property type="term" value="P:carbohydrate metabolic process"/>
    <property type="evidence" value="ECO:0007669"/>
    <property type="project" value="InterPro"/>
</dbReference>
<dbReference type="EMBL" id="FODO01000002">
    <property type="protein sequence ID" value="SEN88231.1"/>
    <property type="molecule type" value="Genomic_DNA"/>
</dbReference>
<evidence type="ECO:0000256" key="3">
    <source>
        <dbReference type="ARBA" id="ARBA00023002"/>
    </source>
</evidence>
<evidence type="ECO:0000256" key="6">
    <source>
        <dbReference type="ARBA" id="ARBA00023264"/>
    </source>
</evidence>
<evidence type="ECO:0000313" key="11">
    <source>
        <dbReference type="Proteomes" id="UP000198814"/>
    </source>
</evidence>
<sequence length="305" mass="34249">MTSSLHILILGHGEMGHAMEYLLKDRHTFAIWEQFPQRNYPYTMLEQSAPLADIVLFCLPVNPHREVTQRIAPLLKRNGSCVSIAKGLDESGKTAAQIFAENLPAHQPYALLYGPMISEEIRAGRYAFAQLGCHDLAAFHAIQGCFNHTRLYIEHTFDIAGISWPVILKNVYAMAFGMADELQLGDNVRGYLATAVLQELNQITQVMGGQADSSYHLAGLGDLITTATSESSHHHELGRKLAREETDGISGEGPHTLKMIKQHRLLNTENYRLFQLIGEIVQNPRNVRSKFDDYFKQAFQHPPQN</sequence>
<dbReference type="InterPro" id="IPR006109">
    <property type="entry name" value="G3P_DH_NAD-dep_C"/>
</dbReference>
<dbReference type="InterPro" id="IPR011128">
    <property type="entry name" value="G3P_DH_NAD-dep_N"/>
</dbReference>
<feature type="active site" description="Proton acceptor" evidence="7">
    <location>
        <position position="169"/>
    </location>
</feature>
<keyword evidence="2" id="KW-0444">Lipid biosynthesis</keyword>
<evidence type="ECO:0000256" key="7">
    <source>
        <dbReference type="PIRSR" id="PIRSR000114-1"/>
    </source>
</evidence>
<dbReference type="PIRSF" id="PIRSF000114">
    <property type="entry name" value="Glycerol-3-P_dh"/>
    <property type="match status" value="1"/>
</dbReference>
<dbReference type="Gene3D" id="1.10.1040.10">
    <property type="entry name" value="N-(1-d-carboxylethyl)-l-norvaline Dehydrogenase, domain 2"/>
    <property type="match status" value="1"/>
</dbReference>
<dbReference type="GO" id="GO:0046168">
    <property type="term" value="P:glycerol-3-phosphate catabolic process"/>
    <property type="evidence" value="ECO:0007669"/>
    <property type="project" value="InterPro"/>
</dbReference>
<dbReference type="Gene3D" id="3.40.50.720">
    <property type="entry name" value="NAD(P)-binding Rossmann-like Domain"/>
    <property type="match status" value="1"/>
</dbReference>
<dbReference type="Pfam" id="PF07479">
    <property type="entry name" value="NAD_Gly3P_dh_C"/>
    <property type="match status" value="1"/>
</dbReference>
<reference evidence="11" key="1">
    <citation type="submission" date="2016-10" db="EMBL/GenBank/DDBJ databases">
        <authorList>
            <person name="Varghese N."/>
            <person name="Submissions S."/>
        </authorList>
    </citation>
    <scope>NUCLEOTIDE SEQUENCE [LARGE SCALE GENOMIC DNA]</scope>
    <source>
        <strain evidence="11">Nm76</strain>
    </source>
</reference>
<keyword evidence="11" id="KW-1185">Reference proteome</keyword>
<dbReference type="Pfam" id="PF01210">
    <property type="entry name" value="NAD_Gly3P_dh_N"/>
    <property type="match status" value="1"/>
</dbReference>
<keyword evidence="6" id="KW-1208">Phospholipid metabolism</keyword>
<keyword evidence="3" id="KW-0560">Oxidoreductase</keyword>
<dbReference type="GO" id="GO:0008654">
    <property type="term" value="P:phospholipid biosynthetic process"/>
    <property type="evidence" value="ECO:0007669"/>
    <property type="project" value="UniProtKB-KW"/>
</dbReference>
<evidence type="ECO:0000256" key="1">
    <source>
        <dbReference type="ARBA" id="ARBA00011009"/>
    </source>
</evidence>
<dbReference type="AlphaFoldDB" id="A0A1H8K664"/>
<organism evidence="10 11">
    <name type="scientific">Nitrosomonas oligotropha</name>
    <dbReference type="NCBI Taxonomy" id="42354"/>
    <lineage>
        <taxon>Bacteria</taxon>
        <taxon>Pseudomonadati</taxon>
        <taxon>Pseudomonadota</taxon>
        <taxon>Betaproteobacteria</taxon>
        <taxon>Nitrosomonadales</taxon>
        <taxon>Nitrosomonadaceae</taxon>
        <taxon>Nitrosomonas</taxon>
    </lineage>
</organism>
<dbReference type="GO" id="GO:0051287">
    <property type="term" value="F:NAD binding"/>
    <property type="evidence" value="ECO:0007669"/>
    <property type="project" value="InterPro"/>
</dbReference>
<keyword evidence="4" id="KW-0443">Lipid metabolism</keyword>
<name>A0A1H8K664_9PROT</name>
<protein>
    <submittedName>
        <fullName evidence="10">Glycerol-3-phosphate dehydrogenase (NAD(P)+)</fullName>
    </submittedName>
</protein>
<evidence type="ECO:0000256" key="5">
    <source>
        <dbReference type="ARBA" id="ARBA00023209"/>
    </source>
</evidence>
<dbReference type="SUPFAM" id="SSF48179">
    <property type="entry name" value="6-phosphogluconate dehydrogenase C-terminal domain-like"/>
    <property type="match status" value="1"/>
</dbReference>
<dbReference type="GO" id="GO:0047952">
    <property type="term" value="F:glycerol-3-phosphate dehydrogenase [NAD(P)+] activity"/>
    <property type="evidence" value="ECO:0007669"/>
    <property type="project" value="TreeGrafter"/>
</dbReference>
<dbReference type="Proteomes" id="UP000198814">
    <property type="component" value="Unassembled WGS sequence"/>
</dbReference>
<dbReference type="PANTHER" id="PTHR11728:SF1">
    <property type="entry name" value="GLYCEROL-3-PHOSPHATE DEHYDROGENASE [NAD(+)] 2, CHLOROPLASTIC"/>
    <property type="match status" value="1"/>
</dbReference>
<dbReference type="SUPFAM" id="SSF51735">
    <property type="entry name" value="NAD(P)-binding Rossmann-fold domains"/>
    <property type="match status" value="1"/>
</dbReference>
<keyword evidence="5" id="KW-0594">Phospholipid biosynthesis</keyword>
<gene>
    <name evidence="10" type="ORF">SAMN05216333_10214</name>
</gene>